<dbReference type="Pfam" id="PF01695">
    <property type="entry name" value="IstB_IS21"/>
    <property type="match status" value="1"/>
</dbReference>
<dbReference type="Proteomes" id="UP000286732">
    <property type="component" value="Unassembled WGS sequence"/>
</dbReference>
<dbReference type="PANTHER" id="PTHR30050">
    <property type="entry name" value="CHROMOSOMAL REPLICATION INITIATOR PROTEIN DNAA"/>
    <property type="match status" value="1"/>
</dbReference>
<dbReference type="SMART" id="SM00382">
    <property type="entry name" value="AAA"/>
    <property type="match status" value="1"/>
</dbReference>
<evidence type="ECO:0000259" key="1">
    <source>
        <dbReference type="SMART" id="SM00382"/>
    </source>
</evidence>
<reference evidence="2 3" key="1">
    <citation type="submission" date="2018-06" db="EMBL/GenBank/DDBJ databases">
        <title>Combined omics and stable isotope probing to characterize newly discovered Mariana Back-Arc vent microbial communities.</title>
        <authorList>
            <person name="Trembath-Reichert E."/>
            <person name="Huber J.A."/>
        </authorList>
    </citation>
    <scope>NUCLEOTIDE SEQUENCE [LARGE SCALE GENOMIC DNA]</scope>
    <source>
        <strain evidence="2">MAG 63_2</strain>
    </source>
</reference>
<name>A0A432G2K0_9DELT</name>
<dbReference type="CDD" id="cd00009">
    <property type="entry name" value="AAA"/>
    <property type="match status" value="1"/>
</dbReference>
<accession>A0A432G2K0</accession>
<dbReference type="InterPro" id="IPR003593">
    <property type="entry name" value="AAA+_ATPase"/>
</dbReference>
<protein>
    <submittedName>
        <fullName evidence="2">DNA replication protein</fullName>
    </submittedName>
</protein>
<dbReference type="GO" id="GO:0005524">
    <property type="term" value="F:ATP binding"/>
    <property type="evidence" value="ECO:0007669"/>
    <property type="project" value="InterPro"/>
</dbReference>
<organism evidence="2 3">
    <name type="scientific">SAR324 cluster bacterium</name>
    <dbReference type="NCBI Taxonomy" id="2024889"/>
    <lineage>
        <taxon>Bacteria</taxon>
        <taxon>Deltaproteobacteria</taxon>
        <taxon>SAR324 cluster</taxon>
    </lineage>
</organism>
<dbReference type="GO" id="GO:0006260">
    <property type="term" value="P:DNA replication"/>
    <property type="evidence" value="ECO:0007669"/>
    <property type="project" value="TreeGrafter"/>
</dbReference>
<dbReference type="InterPro" id="IPR002611">
    <property type="entry name" value="IstB_ATP-bd"/>
</dbReference>
<dbReference type="InterPro" id="IPR027417">
    <property type="entry name" value="P-loop_NTPase"/>
</dbReference>
<dbReference type="SUPFAM" id="SSF52540">
    <property type="entry name" value="P-loop containing nucleoside triphosphate hydrolases"/>
    <property type="match status" value="1"/>
</dbReference>
<feature type="domain" description="AAA+ ATPase" evidence="1">
    <location>
        <begin position="128"/>
        <end position="276"/>
    </location>
</feature>
<dbReference type="EMBL" id="QNZM01000329">
    <property type="protein sequence ID" value="RTZ77723.1"/>
    <property type="molecule type" value="Genomic_DNA"/>
</dbReference>
<dbReference type="Gene3D" id="3.40.50.300">
    <property type="entry name" value="P-loop containing nucleotide triphosphate hydrolases"/>
    <property type="match status" value="1"/>
</dbReference>
<evidence type="ECO:0000313" key="2">
    <source>
        <dbReference type="EMBL" id="RTZ77723.1"/>
    </source>
</evidence>
<sequence length="298" mass="34481">MTKTVPACLRCSDTRVFISVRPRERYAHARLCDCVSSPCKTCKGTGFLVEQDSFQRDVAITCPDCEQIKKRVQLYNSARIPRRYLNSRLNSQDRDSGNEMVFDLLESIFRLLPQRLSNKNNLQNDTEDLKGMVLMGPPGTGKTHLMTGFVYQCTIGHGISCIFQSFAELLSELRQGYSDGKSDMEIIEPHLQTDILIIDDMGKGRNSDWELGILDMLISERYNRNQIIMVTTNFTESEENTLKEQIRSRDKTETEQFIADTIHRRVGERIYSRLKEMCYFENLMGQDRRITEDELDEE</sequence>
<proteinExistence type="predicted"/>
<gene>
    <name evidence="2" type="ORF">DSY98_08525</name>
</gene>
<evidence type="ECO:0000313" key="3">
    <source>
        <dbReference type="Proteomes" id="UP000286732"/>
    </source>
</evidence>
<dbReference type="AlphaFoldDB" id="A0A432G2K0"/>
<dbReference type="PANTHER" id="PTHR30050:SF4">
    <property type="entry name" value="ATP-BINDING PROTEIN RV3427C IN INSERTION SEQUENCE-RELATED"/>
    <property type="match status" value="1"/>
</dbReference>
<comment type="caution">
    <text evidence="2">The sequence shown here is derived from an EMBL/GenBank/DDBJ whole genome shotgun (WGS) entry which is preliminary data.</text>
</comment>